<dbReference type="Proteomes" id="UP001334804">
    <property type="component" value="Chromosome"/>
</dbReference>
<dbReference type="InterPro" id="IPR009081">
    <property type="entry name" value="PP-bd_ACP"/>
</dbReference>
<dbReference type="PANTHER" id="PTHR45527:SF1">
    <property type="entry name" value="FATTY ACID SYNTHASE"/>
    <property type="match status" value="1"/>
</dbReference>
<dbReference type="InterPro" id="IPR045851">
    <property type="entry name" value="AMP-bd_C_sf"/>
</dbReference>
<reference evidence="5 7" key="1">
    <citation type="submission" date="2016-06" db="EMBL/GenBank/DDBJ databases">
        <authorList>
            <person name="Kjaerup R.B."/>
            <person name="Dalgaard T.S."/>
            <person name="Juul-Madsen H.R."/>
        </authorList>
    </citation>
    <scope>NUCLEOTIDE SEQUENCE [LARGE SCALE GENOMIC DNA]</scope>
    <source>
        <strain evidence="5 7">DSM 43363</strain>
    </source>
</reference>
<evidence type="ECO:0000313" key="6">
    <source>
        <dbReference type="EMBL" id="WSA33670.1"/>
    </source>
</evidence>
<dbReference type="InterPro" id="IPR025110">
    <property type="entry name" value="AMP-bd_C"/>
</dbReference>
<name>A0A1C6U997_9ACTN</name>
<dbReference type="SMART" id="SM00823">
    <property type="entry name" value="PKS_PP"/>
    <property type="match status" value="2"/>
</dbReference>
<feature type="domain" description="Carrier" evidence="4">
    <location>
        <begin position="1539"/>
        <end position="1614"/>
    </location>
</feature>
<dbReference type="Proteomes" id="UP000199343">
    <property type="component" value="Unassembled WGS sequence"/>
</dbReference>
<feature type="domain" description="Carrier" evidence="4">
    <location>
        <begin position="505"/>
        <end position="580"/>
    </location>
</feature>
<dbReference type="PROSITE" id="PS50075">
    <property type="entry name" value="CARRIER"/>
    <property type="match status" value="2"/>
</dbReference>
<dbReference type="EMBL" id="CP109071">
    <property type="protein sequence ID" value="WSA33670.1"/>
    <property type="molecule type" value="Genomic_DNA"/>
</dbReference>
<dbReference type="Gene3D" id="3.30.559.30">
    <property type="entry name" value="Nonribosomal peptide synthetase, condensation domain"/>
    <property type="match status" value="1"/>
</dbReference>
<dbReference type="InterPro" id="IPR010071">
    <property type="entry name" value="AA_adenyl_dom"/>
</dbReference>
<dbReference type="SUPFAM" id="SSF52777">
    <property type="entry name" value="CoA-dependent acyltransferases"/>
    <property type="match status" value="2"/>
</dbReference>
<reference evidence="6 8" key="2">
    <citation type="submission" date="2022-10" db="EMBL/GenBank/DDBJ databases">
        <title>The complete genomes of actinobacterial strains from the NBC collection.</title>
        <authorList>
            <person name="Joergensen T.S."/>
            <person name="Alvarez Arevalo M."/>
            <person name="Sterndorff E.B."/>
            <person name="Faurdal D."/>
            <person name="Vuksanovic O."/>
            <person name="Mourched A.-S."/>
            <person name="Charusanti P."/>
            <person name="Shaw S."/>
            <person name="Blin K."/>
            <person name="Weber T."/>
        </authorList>
    </citation>
    <scope>NUCLEOTIDE SEQUENCE [LARGE SCALE GENOMIC DNA]</scope>
    <source>
        <strain evidence="6 8">NBC 01809</strain>
    </source>
</reference>
<dbReference type="RefSeq" id="WP_091621608.1">
    <property type="nucleotide sequence ID" value="NZ_CP109071.1"/>
</dbReference>
<dbReference type="SUPFAM" id="SSF56801">
    <property type="entry name" value="Acetyl-CoA synthetase-like"/>
    <property type="match status" value="2"/>
</dbReference>
<evidence type="ECO:0000259" key="4">
    <source>
        <dbReference type="PROSITE" id="PS50075"/>
    </source>
</evidence>
<evidence type="ECO:0000256" key="1">
    <source>
        <dbReference type="ARBA" id="ARBA00001957"/>
    </source>
</evidence>
<dbReference type="GO" id="GO:0003824">
    <property type="term" value="F:catalytic activity"/>
    <property type="evidence" value="ECO:0007669"/>
    <property type="project" value="InterPro"/>
</dbReference>
<dbReference type="InterPro" id="IPR020845">
    <property type="entry name" value="AMP-binding_CS"/>
</dbReference>
<keyword evidence="2" id="KW-0596">Phosphopantetheine</keyword>
<dbReference type="Pfam" id="PF00550">
    <property type="entry name" value="PP-binding"/>
    <property type="match status" value="2"/>
</dbReference>
<dbReference type="OrthoDB" id="5476914at2"/>
<keyword evidence="8" id="KW-1185">Reference proteome</keyword>
<dbReference type="Pfam" id="PF00668">
    <property type="entry name" value="Condensation"/>
    <property type="match status" value="1"/>
</dbReference>
<dbReference type="EMBL" id="FMIC01000002">
    <property type="protein sequence ID" value="SCL50675.1"/>
    <property type="molecule type" value="Genomic_DNA"/>
</dbReference>
<gene>
    <name evidence="5" type="ORF">GA0070608_0731</name>
    <name evidence="6" type="ORF">OIE14_06360</name>
</gene>
<evidence type="ECO:0000313" key="5">
    <source>
        <dbReference type="EMBL" id="SCL50675.1"/>
    </source>
</evidence>
<keyword evidence="3" id="KW-0597">Phosphoprotein</keyword>
<dbReference type="PANTHER" id="PTHR45527">
    <property type="entry name" value="NONRIBOSOMAL PEPTIDE SYNTHETASE"/>
    <property type="match status" value="1"/>
</dbReference>
<evidence type="ECO:0000256" key="3">
    <source>
        <dbReference type="ARBA" id="ARBA00022553"/>
    </source>
</evidence>
<dbReference type="GO" id="GO:0044550">
    <property type="term" value="P:secondary metabolite biosynthetic process"/>
    <property type="evidence" value="ECO:0007669"/>
    <property type="project" value="TreeGrafter"/>
</dbReference>
<evidence type="ECO:0000313" key="8">
    <source>
        <dbReference type="Proteomes" id="UP001334804"/>
    </source>
</evidence>
<dbReference type="InterPro" id="IPR020806">
    <property type="entry name" value="PKS_PP-bd"/>
</dbReference>
<protein>
    <submittedName>
        <fullName evidence="5">Amino acid adenylation domain-containing protein</fullName>
    </submittedName>
    <submittedName>
        <fullName evidence="6">Non-ribosomal peptide synthetase</fullName>
    </submittedName>
</protein>
<dbReference type="STRING" id="47871.GA0070608_0731"/>
<organism evidence="5 7">
    <name type="scientific">Micromonospora peucetia</name>
    <dbReference type="NCBI Taxonomy" id="47871"/>
    <lineage>
        <taxon>Bacteria</taxon>
        <taxon>Bacillati</taxon>
        <taxon>Actinomycetota</taxon>
        <taxon>Actinomycetes</taxon>
        <taxon>Micromonosporales</taxon>
        <taxon>Micromonosporaceae</taxon>
        <taxon>Micromonospora</taxon>
    </lineage>
</organism>
<evidence type="ECO:0000313" key="7">
    <source>
        <dbReference type="Proteomes" id="UP000199343"/>
    </source>
</evidence>
<dbReference type="Gene3D" id="3.40.50.12780">
    <property type="entry name" value="N-terminal domain of ligase-like"/>
    <property type="match status" value="2"/>
</dbReference>
<dbReference type="GO" id="GO:0005737">
    <property type="term" value="C:cytoplasm"/>
    <property type="evidence" value="ECO:0007669"/>
    <property type="project" value="TreeGrafter"/>
</dbReference>
<dbReference type="Pfam" id="PF13193">
    <property type="entry name" value="AMP-binding_C"/>
    <property type="match status" value="1"/>
</dbReference>
<dbReference type="Gene3D" id="1.10.1200.10">
    <property type="entry name" value="ACP-like"/>
    <property type="match status" value="2"/>
</dbReference>
<dbReference type="Pfam" id="PF00501">
    <property type="entry name" value="AMP-binding"/>
    <property type="match status" value="2"/>
</dbReference>
<sequence length="1624" mass="170201">MEAVPAGIPAALCRAVAAHPDRTALVVADDAVTYAELGRRVDAVAVALAGYEVGRGDVVGIRLDRSVDMVVALFGVLRAGAAYVPVDPAHPARRQAAVLAEAGVTLLITEPGTPTGPDVVVPDLAAALRGEVTADADALARLPEITAADLAYVVFTSGTTGRPKGAMVPHGAVLALAGGLLACGAFGPGHDVVAWNASLSFDASVQQWSRLLRGDTVVLLREAERLDPAAFAEVLRTREVTDFDITPTHLRALLPYLDQCGDLRILVGGEAIGDGLWAELAARAGTRAYNVYGPTECTVNAVVARVGAADQPVIGRPLSGVRVRVVDPLLREAGPQELGELLLCGPQVAWGYLGRPAATALAFVPDAGAGPGGRAYRTGDLVRWLPDGVLAYHGRRDQQVKIRGVRIELGEIEHALRRLPGVTDAVALIRDDTVVAGVTGQPDPGAWRAALADVLPAVAVPTDLVVLATLPRNAGGKVDRAAVSALLRTGRTVPVDPAPAGSAAPPMTDRERYVARLWTEVFGARDLSVDSEFAAHGGHSLSAMVVAGRVARETGLAVTVADVLAEPTVGGFAALLDVRPAAPAPPRPAHPVTGARRSAPLAPQQEGLFLLHQMYPHCAAYHVPALLRLHGPVDLDRLDRAVATVLGRHAALRTRVGMVAARPVQLVADPPEAGGLVVADPTSTVENWADEVVRRPFRLDTGPLFRAEVLVTGADTCLLALVGHHIVVDGWSIEVVQRDIGRAYRGESLREPVQFPAVAAAARSPEHRAVVESELAWWRKRLADLPEPVRLPFVRRRPVTPRFRAGRVAHRLPEQVAGELRDLAVRSRVPLFPLLALGLATVLNRYTGQDDLVIGTPVADRDDADLADSVGFYNNSLVLRLAVDRNRSVRDNLRMVAAEVASALAHRHVPFDELVRELAPPRVASANPIFQIWCNLLSYPATPLDLGPGTAVEVLTPPMPGALFDISAYFTDDRDGVGLELVYDLDLFEHDQIEALAVDCVRVLADLPRDAGRLLGDVGRAGASTVRSPWGAYPPVTSSAAELGRTLLAALRRTGNRPAVLAGDGTVTGDGLAAAVVDFATALDRVDPGRRRAVAVLGGRSPALVAALVAVLAGARTFLLVDADLPAVRRERMLAAAGDPIVVDATGDRPVVRLDQATGTPAAPAAAAPVSGTGSLPAGTAYLAFTSGSTGRPRAVAASAAPLAALLQWYPAAYRLTGEDRFSALAGVGHDPLLREVLVAVAVGAPVHLPAASEAASPTALVRWLADRRITVLHLSPALGRLLVAAGQAAGLRLVDVRLVAFGGGAVDARDVAGVAQLCPGARVVSHYGATETPQVAATIDHGHPRSRETTDSRALVGPTSPTAEILLTDDDGRPVPVNAVGEIRVRSPYLALGYPGDPTGTAHRFGPDPHGEDGVRVYRTGDLGLARPDGTIEFRGRADRQVSLNGTRVELDEIEAVLREHPDVTDCLVLADEPDGVTAYVAGSPELTGDGLRGHLADLLPATMHPADLRILAAMPLTPNGKPDVAALRAIAAKATVRADGPMVSLVERVCAAALDRDTLGPDVNFFDAGGSSLRLIEVEARLSRALGAPVGLATLFQNPTVRSLAAAIDRVGTKPSREENPR</sequence>
<dbReference type="CDD" id="cd05930">
    <property type="entry name" value="A_NRPS"/>
    <property type="match status" value="1"/>
</dbReference>
<dbReference type="InterPro" id="IPR023213">
    <property type="entry name" value="CAT-like_dom_sf"/>
</dbReference>
<dbReference type="InterPro" id="IPR042099">
    <property type="entry name" value="ANL_N_sf"/>
</dbReference>
<dbReference type="GO" id="GO:0008610">
    <property type="term" value="P:lipid biosynthetic process"/>
    <property type="evidence" value="ECO:0007669"/>
    <property type="project" value="UniProtKB-ARBA"/>
</dbReference>
<dbReference type="GO" id="GO:0043041">
    <property type="term" value="P:amino acid activation for nonribosomal peptide biosynthetic process"/>
    <property type="evidence" value="ECO:0007669"/>
    <property type="project" value="TreeGrafter"/>
</dbReference>
<proteinExistence type="predicted"/>
<dbReference type="InterPro" id="IPR001242">
    <property type="entry name" value="Condensation_dom"/>
</dbReference>
<dbReference type="PROSITE" id="PS00455">
    <property type="entry name" value="AMP_BINDING"/>
    <property type="match status" value="2"/>
</dbReference>
<accession>A0A1C6U997</accession>
<dbReference type="InterPro" id="IPR036736">
    <property type="entry name" value="ACP-like_sf"/>
</dbReference>
<dbReference type="SUPFAM" id="SSF47336">
    <property type="entry name" value="ACP-like"/>
    <property type="match status" value="2"/>
</dbReference>
<evidence type="ECO:0000256" key="2">
    <source>
        <dbReference type="ARBA" id="ARBA00022450"/>
    </source>
</evidence>
<dbReference type="InterPro" id="IPR000873">
    <property type="entry name" value="AMP-dep_synth/lig_dom"/>
</dbReference>
<dbReference type="Gene3D" id="3.30.559.10">
    <property type="entry name" value="Chloramphenicol acetyltransferase-like domain"/>
    <property type="match status" value="1"/>
</dbReference>
<dbReference type="CDD" id="cd19531">
    <property type="entry name" value="LCL_NRPS-like"/>
    <property type="match status" value="1"/>
</dbReference>
<dbReference type="NCBIfam" id="TIGR01733">
    <property type="entry name" value="AA-adenyl-dom"/>
    <property type="match status" value="1"/>
</dbReference>
<dbReference type="Gene3D" id="3.30.300.30">
    <property type="match status" value="2"/>
</dbReference>
<comment type="cofactor">
    <cofactor evidence="1">
        <name>pantetheine 4'-phosphate</name>
        <dbReference type="ChEBI" id="CHEBI:47942"/>
    </cofactor>
</comment>
<dbReference type="GO" id="GO:0031177">
    <property type="term" value="F:phosphopantetheine binding"/>
    <property type="evidence" value="ECO:0007669"/>
    <property type="project" value="InterPro"/>
</dbReference>